<feature type="domain" description="HTH lysR-type" evidence="5">
    <location>
        <begin position="8"/>
        <end position="60"/>
    </location>
</feature>
<dbReference type="SUPFAM" id="SSF53850">
    <property type="entry name" value="Periplasmic binding protein-like II"/>
    <property type="match status" value="1"/>
</dbReference>
<organism evidence="6 8">
    <name type="scientific">Orrella dioscoreae</name>
    <dbReference type="NCBI Taxonomy" id="1851544"/>
    <lineage>
        <taxon>Bacteria</taxon>
        <taxon>Pseudomonadati</taxon>
        <taxon>Pseudomonadota</taxon>
        <taxon>Betaproteobacteria</taxon>
        <taxon>Burkholderiales</taxon>
        <taxon>Alcaligenaceae</taxon>
        <taxon>Orrella</taxon>
    </lineage>
</organism>
<dbReference type="Pfam" id="PF00126">
    <property type="entry name" value="HTH_1"/>
    <property type="match status" value="1"/>
</dbReference>
<accession>A0A1C3JYU2</accession>
<name>A0A1C3JYU2_9BURK</name>
<dbReference type="PANTHER" id="PTHR30537">
    <property type="entry name" value="HTH-TYPE TRANSCRIPTIONAL REGULATOR"/>
    <property type="match status" value="1"/>
</dbReference>
<dbReference type="EMBL" id="FLRC01000008">
    <property type="protein sequence ID" value="SBT24416.1"/>
    <property type="molecule type" value="Genomic_DNA"/>
</dbReference>
<evidence type="ECO:0000313" key="8">
    <source>
        <dbReference type="Proteomes" id="UP000078558"/>
    </source>
</evidence>
<evidence type="ECO:0000313" key="6">
    <source>
        <dbReference type="EMBL" id="SBT24416.1"/>
    </source>
</evidence>
<evidence type="ECO:0000256" key="2">
    <source>
        <dbReference type="ARBA" id="ARBA00023015"/>
    </source>
</evidence>
<dbReference type="GO" id="GO:0003700">
    <property type="term" value="F:DNA-binding transcription factor activity"/>
    <property type="evidence" value="ECO:0007669"/>
    <property type="project" value="InterPro"/>
</dbReference>
<dbReference type="Pfam" id="PF03466">
    <property type="entry name" value="LysR_substrate"/>
    <property type="match status" value="1"/>
</dbReference>
<dbReference type="InterPro" id="IPR005119">
    <property type="entry name" value="LysR_subst-bd"/>
</dbReference>
<dbReference type="GO" id="GO:0043565">
    <property type="term" value="F:sequence-specific DNA binding"/>
    <property type="evidence" value="ECO:0007669"/>
    <property type="project" value="TreeGrafter"/>
</dbReference>
<keyword evidence="4" id="KW-0804">Transcription</keyword>
<proteinExistence type="inferred from homology"/>
<dbReference type="InterPro" id="IPR036390">
    <property type="entry name" value="WH_DNA-bd_sf"/>
</dbReference>
<dbReference type="SUPFAM" id="SSF46785">
    <property type="entry name" value="Winged helix' DNA-binding domain"/>
    <property type="match status" value="1"/>
</dbReference>
<dbReference type="Gene3D" id="3.40.190.290">
    <property type="match status" value="1"/>
</dbReference>
<dbReference type="Gene3D" id="1.10.10.10">
    <property type="entry name" value="Winged helix-like DNA-binding domain superfamily/Winged helix DNA-binding domain"/>
    <property type="match status" value="1"/>
</dbReference>
<dbReference type="AlphaFoldDB" id="A0A1C3JYU2"/>
<evidence type="ECO:0000256" key="1">
    <source>
        <dbReference type="ARBA" id="ARBA00009437"/>
    </source>
</evidence>
<keyword evidence="2" id="KW-0805">Transcription regulation</keyword>
<dbReference type="InterPro" id="IPR000847">
    <property type="entry name" value="LysR_HTH_N"/>
</dbReference>
<dbReference type="InterPro" id="IPR036388">
    <property type="entry name" value="WH-like_DNA-bd_sf"/>
</dbReference>
<keyword evidence="3" id="KW-0238">DNA-binding</keyword>
<dbReference type="KEGG" id="odi:ODI_R1092"/>
<reference evidence="7 8" key="2">
    <citation type="submission" date="2017-08" db="EMBL/GenBank/DDBJ databases">
        <authorList>
            <person name="de Groot N.N."/>
        </authorList>
    </citation>
    <scope>NUCLEOTIDE SEQUENCE [LARGE SCALE GENOMIC DNA]</scope>
    <source>
        <strain evidence="7">Orrdi1</strain>
    </source>
</reference>
<sequence length="313" mass="34497">MVDTHAAMQTFAKVVELGSFAAAAERLDLARSAVTRQIAFLEQKYGVRLLNRTTRKLSLTDAGRAFQERIQPILAEMSELELTLQEKGQRPSGLLRVSAPFTFGILHLGPAISAYMAQYPDVAIDLELSDRTVDLVEEGFDLALRLGTPADSSLVARPLSEQRMRLCAAPAYLARHGTPRHPDDLRQHECLNYHYASQGRDWQFEKDGQVHSVRVDGKLRANNGDVLRAAAVAGRGVILQPGFIVDADIEAGRLVPLLADYSTRGVRVQAVYPHRRFLSPKVRTFVRHLETLFGAGDATVKPAARRPRPGSAA</sequence>
<dbReference type="EMBL" id="LT907988">
    <property type="protein sequence ID" value="SOE47871.1"/>
    <property type="molecule type" value="Genomic_DNA"/>
</dbReference>
<reference evidence="6 8" key="1">
    <citation type="submission" date="2016-06" db="EMBL/GenBank/DDBJ databases">
        <authorList>
            <person name="Kjaerup R.B."/>
            <person name="Dalgaard T.S."/>
            <person name="Juul-Madsen H.R."/>
        </authorList>
    </citation>
    <scope>NUCLEOTIDE SEQUENCE [LARGE SCALE GENOMIC DNA]</scope>
    <source>
        <strain evidence="6">Orrdi1</strain>
    </source>
</reference>
<evidence type="ECO:0000256" key="4">
    <source>
        <dbReference type="ARBA" id="ARBA00023163"/>
    </source>
</evidence>
<gene>
    <name evidence="6" type="ORF">ODI_02576</name>
    <name evidence="7" type="ORF">ODI_R1092</name>
</gene>
<protein>
    <submittedName>
        <fullName evidence="6">Transcriptional regulator, LysR family</fullName>
    </submittedName>
</protein>
<dbReference type="InterPro" id="IPR058163">
    <property type="entry name" value="LysR-type_TF_proteobact-type"/>
</dbReference>
<comment type="similarity">
    <text evidence="1">Belongs to the LysR transcriptional regulatory family.</text>
</comment>
<dbReference type="CDD" id="cd08422">
    <property type="entry name" value="PBP2_CrgA_like"/>
    <property type="match status" value="1"/>
</dbReference>
<dbReference type="PROSITE" id="PS50931">
    <property type="entry name" value="HTH_LYSR"/>
    <property type="match status" value="1"/>
</dbReference>
<evidence type="ECO:0000259" key="5">
    <source>
        <dbReference type="PROSITE" id="PS50931"/>
    </source>
</evidence>
<evidence type="ECO:0000256" key="3">
    <source>
        <dbReference type="ARBA" id="ARBA00023125"/>
    </source>
</evidence>
<dbReference type="FunFam" id="1.10.10.10:FF:000001">
    <property type="entry name" value="LysR family transcriptional regulator"/>
    <property type="match status" value="1"/>
</dbReference>
<dbReference type="STRING" id="1851544.ODI_02576"/>
<dbReference type="Proteomes" id="UP000078558">
    <property type="component" value="Chromosome I"/>
</dbReference>
<dbReference type="PANTHER" id="PTHR30537:SF35">
    <property type="entry name" value="TRANSCRIPTIONAL REGULATORY PROTEIN"/>
    <property type="match status" value="1"/>
</dbReference>
<dbReference type="GO" id="GO:0006351">
    <property type="term" value="P:DNA-templated transcription"/>
    <property type="evidence" value="ECO:0007669"/>
    <property type="project" value="TreeGrafter"/>
</dbReference>
<keyword evidence="8" id="KW-1185">Reference proteome</keyword>
<evidence type="ECO:0000313" key="7">
    <source>
        <dbReference type="EMBL" id="SOE47871.1"/>
    </source>
</evidence>
<dbReference type="FunFam" id="3.40.190.290:FF:000001">
    <property type="entry name" value="Transcriptional regulator, LysR family"/>
    <property type="match status" value="1"/>
</dbReference>